<name>A0AA39GKR3_SARSR</name>
<dbReference type="Gene3D" id="4.10.240.10">
    <property type="entry name" value="Zn(2)-C6 fungal-type DNA-binding domain"/>
    <property type="match status" value="1"/>
</dbReference>
<reference evidence="5" key="1">
    <citation type="submission" date="2022-10" db="EMBL/GenBank/DDBJ databases">
        <title>Determination and structural analysis of whole genome sequence of Sarocladium strictum F4-1.</title>
        <authorList>
            <person name="Hu L."/>
            <person name="Jiang Y."/>
        </authorList>
    </citation>
    <scope>NUCLEOTIDE SEQUENCE</scope>
    <source>
        <strain evidence="5">F4-1</strain>
    </source>
</reference>
<organism evidence="5 6">
    <name type="scientific">Sarocladium strictum</name>
    <name type="common">Black bundle disease fungus</name>
    <name type="synonym">Acremonium strictum</name>
    <dbReference type="NCBI Taxonomy" id="5046"/>
    <lineage>
        <taxon>Eukaryota</taxon>
        <taxon>Fungi</taxon>
        <taxon>Dikarya</taxon>
        <taxon>Ascomycota</taxon>
        <taxon>Pezizomycotina</taxon>
        <taxon>Sordariomycetes</taxon>
        <taxon>Hypocreomycetidae</taxon>
        <taxon>Hypocreales</taxon>
        <taxon>Sarocladiaceae</taxon>
        <taxon>Sarocladium</taxon>
    </lineage>
</organism>
<dbReference type="SUPFAM" id="SSF57701">
    <property type="entry name" value="Zn2/Cys6 DNA-binding domain"/>
    <property type="match status" value="1"/>
</dbReference>
<keyword evidence="1" id="KW-0479">Metal-binding</keyword>
<dbReference type="PROSITE" id="PS00463">
    <property type="entry name" value="ZN2_CY6_FUNGAL_1"/>
    <property type="match status" value="1"/>
</dbReference>
<sequence length="823" mass="90017">MISTKPWDQIGRLADGKCTGSSHHHSSVALAPRAMYFQAEEPASPMSKRKHKRRAARACLACRARKVRCDVVESIPCRNCKWDGIDCVLQEGRRKHKNAGPASKSPSAGLTFIVVPAEGDVRQEAVHSPPGSSKSQSVFDESEVPTLTPSTNPPSTADDEEMCDVVTRAIPSHHSETAKSSSCHGCPRQPHSLGQLLSSMAGVLRKSSWDADHTPSPEAVQARESIVKALPKFITPPPVDLDLDSLRHLRSSRAFQLPSSASQCELLRAYARGVHYSMPCVDLHDVIRAQSSRSGSRGSISLVLYQSLMFAGAMYVKSKVLKDMGYASRPAALKDLYRRAKLLYSLEYDKEPLSIVQTLLLLSLRSPSSSKQDTPSFCTHLAIGVIRQEKMHCEASRAALPKHEASIWKRLWWCCIVRDTFNALGGCHAPSIRGDDCEISFLELDDFDVAPLPTSGPSDPSACTTEEQTRLAELFIELGDLSLRLARVLHHQFRGLGPNAPADDDDDELIGSLKQWYQDLPPSCHAESPPVTSWNDRVSLVDVQRCFLHMTYHAALLTIHRNGIVPAVTSVREDPGTSLAAQSANSILQIAAGLVASELDDLMPVMGVTLLLPALLVHSLDAAAHATNYEIAQDAHQSMRILEKMKDRFEFAHMAACYLQPFREASHESSRAKETGHGEEPDHAAPTARLSVHSSLPNSSTTPRCVGTEIPDLTAASSSMVDALGDPSPDYLQASHFDPKVLEELDSLSAEAYSFEQLMENSLDDAPDFANWTSSSPAANDSKDHPIHSPSHVDVVKSQQSDGRAQDIFHHIEEEIVQILALN</sequence>
<dbReference type="AlphaFoldDB" id="A0AA39GKR3"/>
<dbReference type="PANTHER" id="PTHR47425:SF3">
    <property type="entry name" value="ZN(II)2CYS6 TRANSCRIPTION FACTOR (EUROFUNG)"/>
    <property type="match status" value="1"/>
</dbReference>
<evidence type="ECO:0000313" key="6">
    <source>
        <dbReference type="Proteomes" id="UP001175261"/>
    </source>
</evidence>
<gene>
    <name evidence="5" type="ORF">NLU13_2750</name>
</gene>
<evidence type="ECO:0000313" key="5">
    <source>
        <dbReference type="EMBL" id="KAK0389175.1"/>
    </source>
</evidence>
<accession>A0AA39GKR3</accession>
<dbReference type="InterPro" id="IPR007219">
    <property type="entry name" value="XnlR_reg_dom"/>
</dbReference>
<keyword evidence="2" id="KW-0539">Nucleus</keyword>
<dbReference type="CDD" id="cd12148">
    <property type="entry name" value="fungal_TF_MHR"/>
    <property type="match status" value="1"/>
</dbReference>
<dbReference type="PROSITE" id="PS50048">
    <property type="entry name" value="ZN2_CY6_FUNGAL_2"/>
    <property type="match status" value="1"/>
</dbReference>
<dbReference type="Proteomes" id="UP001175261">
    <property type="component" value="Unassembled WGS sequence"/>
</dbReference>
<dbReference type="EMBL" id="JAPDFR010000002">
    <property type="protein sequence ID" value="KAK0389175.1"/>
    <property type="molecule type" value="Genomic_DNA"/>
</dbReference>
<evidence type="ECO:0000256" key="3">
    <source>
        <dbReference type="SAM" id="MobiDB-lite"/>
    </source>
</evidence>
<evidence type="ECO:0000256" key="1">
    <source>
        <dbReference type="ARBA" id="ARBA00022723"/>
    </source>
</evidence>
<feature type="compositionally biased region" description="Polar residues" evidence="3">
    <location>
        <begin position="692"/>
        <end position="703"/>
    </location>
</feature>
<dbReference type="GO" id="GO:0000981">
    <property type="term" value="F:DNA-binding transcription factor activity, RNA polymerase II-specific"/>
    <property type="evidence" value="ECO:0007669"/>
    <property type="project" value="InterPro"/>
</dbReference>
<dbReference type="SMART" id="SM00066">
    <property type="entry name" value="GAL4"/>
    <property type="match status" value="1"/>
</dbReference>
<dbReference type="GO" id="GO:0006351">
    <property type="term" value="P:DNA-templated transcription"/>
    <property type="evidence" value="ECO:0007669"/>
    <property type="project" value="InterPro"/>
</dbReference>
<dbReference type="InterPro" id="IPR052761">
    <property type="entry name" value="Fungal_Detox/Toxin_TFs"/>
</dbReference>
<dbReference type="GO" id="GO:0003677">
    <property type="term" value="F:DNA binding"/>
    <property type="evidence" value="ECO:0007669"/>
    <property type="project" value="InterPro"/>
</dbReference>
<proteinExistence type="predicted"/>
<evidence type="ECO:0000256" key="2">
    <source>
        <dbReference type="ARBA" id="ARBA00023242"/>
    </source>
</evidence>
<dbReference type="GO" id="GO:0008270">
    <property type="term" value="F:zinc ion binding"/>
    <property type="evidence" value="ECO:0007669"/>
    <property type="project" value="InterPro"/>
</dbReference>
<evidence type="ECO:0000259" key="4">
    <source>
        <dbReference type="PROSITE" id="PS50048"/>
    </source>
</evidence>
<dbReference type="Pfam" id="PF00172">
    <property type="entry name" value="Zn_clus"/>
    <property type="match status" value="1"/>
</dbReference>
<dbReference type="PANTHER" id="PTHR47425">
    <property type="entry name" value="FARB-RELATED"/>
    <property type="match status" value="1"/>
</dbReference>
<comment type="caution">
    <text evidence="5">The sequence shown here is derived from an EMBL/GenBank/DDBJ whole genome shotgun (WGS) entry which is preliminary data.</text>
</comment>
<feature type="domain" description="Zn(2)-C6 fungal-type" evidence="4">
    <location>
        <begin position="58"/>
        <end position="89"/>
    </location>
</feature>
<feature type="region of interest" description="Disordered" evidence="3">
    <location>
        <begin position="123"/>
        <end position="159"/>
    </location>
</feature>
<feature type="region of interest" description="Disordered" evidence="3">
    <location>
        <begin position="769"/>
        <end position="791"/>
    </location>
</feature>
<keyword evidence="6" id="KW-1185">Reference proteome</keyword>
<feature type="region of interest" description="Disordered" evidence="3">
    <location>
        <begin position="689"/>
        <end position="708"/>
    </location>
</feature>
<feature type="compositionally biased region" description="Polar residues" evidence="3">
    <location>
        <begin position="130"/>
        <end position="139"/>
    </location>
</feature>
<feature type="compositionally biased region" description="Low complexity" evidence="3">
    <location>
        <begin position="145"/>
        <end position="156"/>
    </location>
</feature>
<protein>
    <recommendedName>
        <fullName evidence="4">Zn(2)-C6 fungal-type domain-containing protein</fullName>
    </recommendedName>
</protein>
<dbReference type="InterPro" id="IPR036864">
    <property type="entry name" value="Zn2-C6_fun-type_DNA-bd_sf"/>
</dbReference>
<dbReference type="InterPro" id="IPR001138">
    <property type="entry name" value="Zn2Cys6_DnaBD"/>
</dbReference>
<dbReference type="Pfam" id="PF04082">
    <property type="entry name" value="Fungal_trans"/>
    <property type="match status" value="1"/>
</dbReference>